<reference evidence="4 5" key="1">
    <citation type="journal article" date="2016" name="Nat. Commun.">
        <title>Ectomycorrhizal ecology is imprinted in the genome of the dominant symbiotic fungus Cenococcum geophilum.</title>
        <authorList>
            <consortium name="DOE Joint Genome Institute"/>
            <person name="Peter M."/>
            <person name="Kohler A."/>
            <person name="Ohm R.A."/>
            <person name="Kuo A."/>
            <person name="Krutzmann J."/>
            <person name="Morin E."/>
            <person name="Arend M."/>
            <person name="Barry K.W."/>
            <person name="Binder M."/>
            <person name="Choi C."/>
            <person name="Clum A."/>
            <person name="Copeland A."/>
            <person name="Grisel N."/>
            <person name="Haridas S."/>
            <person name="Kipfer T."/>
            <person name="LaButti K."/>
            <person name="Lindquist E."/>
            <person name="Lipzen A."/>
            <person name="Maire R."/>
            <person name="Meier B."/>
            <person name="Mihaltcheva S."/>
            <person name="Molinier V."/>
            <person name="Murat C."/>
            <person name="Poggeler S."/>
            <person name="Quandt C.A."/>
            <person name="Sperisen C."/>
            <person name="Tritt A."/>
            <person name="Tisserant E."/>
            <person name="Crous P.W."/>
            <person name="Henrissat B."/>
            <person name="Nehls U."/>
            <person name="Egli S."/>
            <person name="Spatafora J.W."/>
            <person name="Grigoriev I.V."/>
            <person name="Martin F.M."/>
        </authorList>
    </citation>
    <scope>NUCLEOTIDE SEQUENCE [LARGE SCALE GENOMIC DNA]</scope>
    <source>
        <strain evidence="4 5">CBS 207.34</strain>
    </source>
</reference>
<accession>A0A8E2EM58</accession>
<evidence type="ECO:0000256" key="2">
    <source>
        <dbReference type="SAM" id="Phobius"/>
    </source>
</evidence>
<feature type="transmembrane region" description="Helical" evidence="2">
    <location>
        <begin position="208"/>
        <end position="231"/>
    </location>
</feature>
<keyword evidence="2" id="KW-1133">Transmembrane helix</keyword>
<dbReference type="PANTHER" id="PTHR34502:SF4">
    <property type="entry name" value="DUF6594 DOMAIN-CONTAINING PROTEIN"/>
    <property type="match status" value="1"/>
</dbReference>
<keyword evidence="2" id="KW-0812">Transmembrane</keyword>
<gene>
    <name evidence="4" type="ORF">AOQ84DRAFT_351025</name>
</gene>
<keyword evidence="2" id="KW-0472">Membrane</keyword>
<organism evidence="4 5">
    <name type="scientific">Glonium stellatum</name>
    <dbReference type="NCBI Taxonomy" id="574774"/>
    <lineage>
        <taxon>Eukaryota</taxon>
        <taxon>Fungi</taxon>
        <taxon>Dikarya</taxon>
        <taxon>Ascomycota</taxon>
        <taxon>Pezizomycotina</taxon>
        <taxon>Dothideomycetes</taxon>
        <taxon>Pleosporomycetidae</taxon>
        <taxon>Gloniales</taxon>
        <taxon>Gloniaceae</taxon>
        <taxon>Glonium</taxon>
    </lineage>
</organism>
<dbReference type="Proteomes" id="UP000250140">
    <property type="component" value="Unassembled WGS sequence"/>
</dbReference>
<dbReference type="OrthoDB" id="3533814at2759"/>
<proteinExistence type="predicted"/>
<keyword evidence="1" id="KW-0175">Coiled coil</keyword>
<dbReference type="InterPro" id="IPR046529">
    <property type="entry name" value="DUF6594"/>
</dbReference>
<feature type="domain" description="DUF6594" evidence="3">
    <location>
        <begin position="9"/>
        <end position="269"/>
    </location>
</feature>
<evidence type="ECO:0000256" key="1">
    <source>
        <dbReference type="SAM" id="Coils"/>
    </source>
</evidence>
<evidence type="ECO:0000259" key="3">
    <source>
        <dbReference type="Pfam" id="PF20237"/>
    </source>
</evidence>
<protein>
    <recommendedName>
        <fullName evidence="3">DUF6594 domain-containing protein</fullName>
    </recommendedName>
</protein>
<evidence type="ECO:0000313" key="5">
    <source>
        <dbReference type="Proteomes" id="UP000250140"/>
    </source>
</evidence>
<name>A0A8E2EM58_9PEZI</name>
<keyword evidence="5" id="KW-1185">Reference proteome</keyword>
<feature type="coiled-coil region" evidence="1">
    <location>
        <begin position="31"/>
        <end position="61"/>
    </location>
</feature>
<feature type="transmembrane region" description="Helical" evidence="2">
    <location>
        <begin position="237"/>
        <end position="255"/>
    </location>
</feature>
<dbReference type="EMBL" id="KV751170">
    <property type="protein sequence ID" value="OCL01209.1"/>
    <property type="molecule type" value="Genomic_DNA"/>
</dbReference>
<dbReference type="PANTHER" id="PTHR34502">
    <property type="entry name" value="DUF6594 DOMAIN-CONTAINING PROTEIN-RELATED"/>
    <property type="match status" value="1"/>
</dbReference>
<dbReference type="Pfam" id="PF20237">
    <property type="entry name" value="DUF6594"/>
    <property type="match status" value="1"/>
</dbReference>
<evidence type="ECO:0000313" key="4">
    <source>
        <dbReference type="EMBL" id="OCL01209.1"/>
    </source>
</evidence>
<dbReference type="AlphaFoldDB" id="A0A8E2EM58"/>
<sequence length="269" mass="30046">MAPHHLTGFPSLAAFIASDQDKTAAIFKRFNRLAARNLLHLQSELAELQAKQDKLDQQELSGDLKSQQYSRNWADFCAAAASEATQKERMELAQNIRATLKEYRKALLFEYTLATLPPPTKRTLEAFRWHFFNGDPAGSDSFPTLGGHSSGLFDDEDDLMALRMAEDQDRLTTFVQNHLSFLFQARFHRATPHLPLIVYASDRRMARFVIVLSITLAVVILVGSIVSLYIVRSPNKKLGMIAAFTVIFASSVGVLTNARRAELFAVTAA</sequence>